<protein>
    <submittedName>
        <fullName evidence="2">Uncharacterized protein</fullName>
    </submittedName>
</protein>
<accession>A0A5A5U432</accession>
<gene>
    <name evidence="2" type="ORF">LCIT_14450</name>
</gene>
<proteinExistence type="predicted"/>
<name>A0A5A5U432_LEUCI</name>
<dbReference type="EMBL" id="BJJW01000008">
    <property type="protein sequence ID" value="GDZ84203.1"/>
    <property type="molecule type" value="Genomic_DNA"/>
</dbReference>
<feature type="transmembrane region" description="Helical" evidence="1">
    <location>
        <begin position="56"/>
        <end position="78"/>
    </location>
</feature>
<keyword evidence="1" id="KW-0812">Transmembrane</keyword>
<evidence type="ECO:0000313" key="3">
    <source>
        <dbReference type="Proteomes" id="UP000323274"/>
    </source>
</evidence>
<evidence type="ECO:0000256" key="1">
    <source>
        <dbReference type="SAM" id="Phobius"/>
    </source>
</evidence>
<comment type="caution">
    <text evidence="2">The sequence shown here is derived from an EMBL/GenBank/DDBJ whole genome shotgun (WGS) entry which is preliminary data.</text>
</comment>
<dbReference type="Proteomes" id="UP000323274">
    <property type="component" value="Unassembled WGS sequence"/>
</dbReference>
<keyword evidence="1" id="KW-0472">Membrane</keyword>
<dbReference type="AlphaFoldDB" id="A0A5A5U432"/>
<sequence length="79" mass="8848">MCLCLVYRHKLGFGDIPILLCFILINDSLIFAYTLLIATILGLTGLLFVNQARLPFVPYLLAGWLIANLGEKAITYFVK</sequence>
<reference evidence="2 3" key="1">
    <citation type="submission" date="2019-04" db="EMBL/GenBank/DDBJ databases">
        <title>A pseudo-fructophilic Leuconostoc citreum strain F192-5 isolated from peel of satsuma mandarin: the first report for isolation and characterization of strain-dependent fructophilic-like characteristics.</title>
        <authorList>
            <person name="Maeno S."/>
            <person name="Tanizawa Y."/>
            <person name="Kajikawa A."/>
            <person name="Kanesaki Y."/>
            <person name="Kubota E."/>
            <person name="Arita M."/>
            <person name="Leon D."/>
            <person name="Endo A."/>
        </authorList>
    </citation>
    <scope>NUCLEOTIDE SEQUENCE [LARGE SCALE GENOMIC DNA]</scope>
    <source>
        <strain evidence="2 3">F192-5</strain>
    </source>
</reference>
<feature type="transmembrane region" description="Helical" evidence="1">
    <location>
        <begin position="16"/>
        <end position="49"/>
    </location>
</feature>
<organism evidence="2 3">
    <name type="scientific">Leuconostoc citreum</name>
    <dbReference type="NCBI Taxonomy" id="33964"/>
    <lineage>
        <taxon>Bacteria</taxon>
        <taxon>Bacillati</taxon>
        <taxon>Bacillota</taxon>
        <taxon>Bacilli</taxon>
        <taxon>Lactobacillales</taxon>
        <taxon>Lactobacillaceae</taxon>
        <taxon>Leuconostoc</taxon>
    </lineage>
</organism>
<evidence type="ECO:0000313" key="2">
    <source>
        <dbReference type="EMBL" id="GDZ84203.1"/>
    </source>
</evidence>
<keyword evidence="1" id="KW-1133">Transmembrane helix</keyword>